<feature type="transmembrane region" description="Helical" evidence="1">
    <location>
        <begin position="427"/>
        <end position="450"/>
    </location>
</feature>
<dbReference type="RefSeq" id="WP_123665889.1">
    <property type="nucleotide sequence ID" value="NZ_RJKE01000001.1"/>
</dbReference>
<feature type="transmembrane region" description="Helical" evidence="1">
    <location>
        <begin position="154"/>
        <end position="180"/>
    </location>
</feature>
<evidence type="ECO:0000313" key="3">
    <source>
        <dbReference type="Proteomes" id="UP000272400"/>
    </source>
</evidence>
<keyword evidence="1" id="KW-1133">Transmembrane helix</keyword>
<name>A0A3N1CYZ0_9ACTN</name>
<comment type="caution">
    <text evidence="2">The sequence shown here is derived from an EMBL/GenBank/DDBJ whole genome shotgun (WGS) entry which is preliminary data.</text>
</comment>
<dbReference type="Proteomes" id="UP000272400">
    <property type="component" value="Unassembled WGS sequence"/>
</dbReference>
<reference evidence="2 3" key="1">
    <citation type="submission" date="2018-11" db="EMBL/GenBank/DDBJ databases">
        <title>Sequencing the genomes of 1000 actinobacteria strains.</title>
        <authorList>
            <person name="Klenk H.-P."/>
        </authorList>
    </citation>
    <scope>NUCLEOTIDE SEQUENCE [LARGE SCALE GENOMIC DNA]</scope>
    <source>
        <strain evidence="2 3">DSM 44254</strain>
    </source>
</reference>
<feature type="transmembrane region" description="Helical" evidence="1">
    <location>
        <begin position="79"/>
        <end position="100"/>
    </location>
</feature>
<keyword evidence="1" id="KW-0472">Membrane</keyword>
<feature type="transmembrane region" description="Helical" evidence="1">
    <location>
        <begin position="192"/>
        <end position="215"/>
    </location>
</feature>
<feature type="transmembrane region" description="Helical" evidence="1">
    <location>
        <begin position="20"/>
        <end position="44"/>
    </location>
</feature>
<feature type="transmembrane region" description="Helical" evidence="1">
    <location>
        <begin position="292"/>
        <end position="310"/>
    </location>
</feature>
<organism evidence="2 3">
    <name type="scientific">Actinocorallia herbida</name>
    <dbReference type="NCBI Taxonomy" id="58109"/>
    <lineage>
        <taxon>Bacteria</taxon>
        <taxon>Bacillati</taxon>
        <taxon>Actinomycetota</taxon>
        <taxon>Actinomycetes</taxon>
        <taxon>Streptosporangiales</taxon>
        <taxon>Thermomonosporaceae</taxon>
        <taxon>Actinocorallia</taxon>
    </lineage>
</organism>
<gene>
    <name evidence="2" type="ORF">EDD29_4062</name>
</gene>
<feature type="transmembrane region" description="Helical" evidence="1">
    <location>
        <begin position="457"/>
        <end position="480"/>
    </location>
</feature>
<feature type="transmembrane region" description="Helical" evidence="1">
    <location>
        <begin position="339"/>
        <end position="361"/>
    </location>
</feature>
<evidence type="ECO:0000256" key="1">
    <source>
        <dbReference type="SAM" id="Phobius"/>
    </source>
</evidence>
<protein>
    <submittedName>
        <fullName evidence="2">ABC-2 type transport system permease protein</fullName>
    </submittedName>
</protein>
<feature type="transmembrane region" description="Helical" evidence="1">
    <location>
        <begin position="235"/>
        <end position="256"/>
    </location>
</feature>
<feature type="transmembrane region" description="Helical" evidence="1">
    <location>
        <begin position="500"/>
        <end position="520"/>
    </location>
</feature>
<dbReference type="OrthoDB" id="2014935at2"/>
<feature type="transmembrane region" description="Helical" evidence="1">
    <location>
        <begin position="391"/>
        <end position="415"/>
    </location>
</feature>
<sequence>MSALAGTAPLLRLWLRRDRVMIPLWVLALTATAAGTASSFATLYGTPAELHVFAAGVKGNAATVALYGPVGAETVGGLVAWRNGVIGAVLVAVMSVLLVIRHTRAEEEEGRLELVGATAVGRRAPLTSGVLTSLTAGAVLSLTTFLGLTGTGMAVAGSAAFALAWFASGLVFTGVAAVTAQLSESTRTARGIAFAVLGGVYLLRAAGDTADAAWLSWLSPLGWASLLRPFADERWWVAGLSLVLAAALLAAAFALADRRDVGAGIFPPRLGPAAGSLSGSAALAWRLQRGSFFGWLAAFTVYGGVIGGIAPSVADLVGESTATQEIFATLGGEGAFTDAFLAVTFGMLALIATVFTVQSVLRMRGEESGGRLEPLLATGLNRIRWAAGHTVIALAGTLVLLTVGGLACGVVYGLASDDLGQIGRLAAAGAVQAPPAWVVGGAALLLFGALPRQAYAAWGLFGACILLTLVAPILDLPAWVLDLSPFAHAPALPGGEIEPLPVTVLLVLAAALAAAGLTTWRRRDLTP</sequence>
<feature type="transmembrane region" description="Helical" evidence="1">
    <location>
        <begin position="130"/>
        <end position="148"/>
    </location>
</feature>
<dbReference type="EMBL" id="RJKE01000001">
    <property type="protein sequence ID" value="ROO86490.1"/>
    <property type="molecule type" value="Genomic_DNA"/>
</dbReference>
<keyword evidence="1" id="KW-0812">Transmembrane</keyword>
<evidence type="ECO:0000313" key="2">
    <source>
        <dbReference type="EMBL" id="ROO86490.1"/>
    </source>
</evidence>
<keyword evidence="3" id="KW-1185">Reference proteome</keyword>
<accession>A0A3N1CYZ0</accession>
<proteinExistence type="predicted"/>
<dbReference type="AlphaFoldDB" id="A0A3N1CYZ0"/>